<evidence type="ECO:0000313" key="8">
    <source>
        <dbReference type="Proteomes" id="UP000032304"/>
    </source>
</evidence>
<dbReference type="Proteomes" id="UP000032304">
    <property type="component" value="Chromosome 9"/>
</dbReference>
<keyword evidence="4" id="KW-0862">Zinc</keyword>
<evidence type="ECO:0000256" key="6">
    <source>
        <dbReference type="SAM" id="Phobius"/>
    </source>
</evidence>
<dbReference type="EMBL" id="CM001748">
    <property type="protein sequence ID" value="KJB62785.1"/>
    <property type="molecule type" value="Genomic_DNA"/>
</dbReference>
<accession>A0A0D2V1Q0</accession>
<comment type="subcellular location">
    <subcellularLocation>
        <location evidence="1">Membrane</location>
    </subcellularLocation>
</comment>
<sequence length="196" mass="21855">MLYILHHKLPHSLKAPYVFIFQEIKFQSQRVSNNFLPMLKELFIGITEVPFRCAEEVSLWVLAAMKDVGIGFLIEVGFAAFSFVFALETIVGAMKGQTTETGLFNGAGLGAVAGAITAVQLLESLADGELLSQVSLLVRLVSQKVFIARVNSAMLKAFQWEMEQRVCQEVGFKSFQCMKFNLVPCFSLLVQFAYRV</sequence>
<dbReference type="AlphaFoldDB" id="A0A0D2V1Q0"/>
<evidence type="ECO:0000313" key="7">
    <source>
        <dbReference type="EMBL" id="KJB62785.1"/>
    </source>
</evidence>
<evidence type="ECO:0000256" key="4">
    <source>
        <dbReference type="ARBA" id="ARBA00022833"/>
    </source>
</evidence>
<proteinExistence type="predicted"/>
<dbReference type="PANTHER" id="PTHR46151:SF12">
    <property type="entry name" value="RING_U-BOX SUPERFAMILY PROTEIN"/>
    <property type="match status" value="1"/>
</dbReference>
<feature type="transmembrane region" description="Helical" evidence="6">
    <location>
        <begin position="68"/>
        <end position="91"/>
    </location>
</feature>
<keyword evidence="8" id="KW-1185">Reference proteome</keyword>
<dbReference type="GO" id="GO:0016020">
    <property type="term" value="C:membrane"/>
    <property type="evidence" value="ECO:0007669"/>
    <property type="project" value="UniProtKB-SubCell"/>
</dbReference>
<name>A0A0D2V1Q0_GOSRA</name>
<keyword evidence="2" id="KW-0479">Metal-binding</keyword>
<organism evidence="7 8">
    <name type="scientific">Gossypium raimondii</name>
    <name type="common">Peruvian cotton</name>
    <name type="synonym">Gossypium klotzschianum subsp. raimondii</name>
    <dbReference type="NCBI Taxonomy" id="29730"/>
    <lineage>
        <taxon>Eukaryota</taxon>
        <taxon>Viridiplantae</taxon>
        <taxon>Streptophyta</taxon>
        <taxon>Embryophyta</taxon>
        <taxon>Tracheophyta</taxon>
        <taxon>Spermatophyta</taxon>
        <taxon>Magnoliopsida</taxon>
        <taxon>eudicotyledons</taxon>
        <taxon>Gunneridae</taxon>
        <taxon>Pentapetalae</taxon>
        <taxon>rosids</taxon>
        <taxon>malvids</taxon>
        <taxon>Malvales</taxon>
        <taxon>Malvaceae</taxon>
        <taxon>Malvoideae</taxon>
        <taxon>Gossypium</taxon>
    </lineage>
</organism>
<feature type="transmembrane region" description="Helical" evidence="6">
    <location>
        <begin position="103"/>
        <end position="122"/>
    </location>
</feature>
<gene>
    <name evidence="7" type="ORF">B456_009G438200</name>
</gene>
<evidence type="ECO:0000256" key="1">
    <source>
        <dbReference type="ARBA" id="ARBA00004370"/>
    </source>
</evidence>
<keyword evidence="6" id="KW-1133">Transmembrane helix</keyword>
<evidence type="ECO:0000256" key="5">
    <source>
        <dbReference type="ARBA" id="ARBA00023136"/>
    </source>
</evidence>
<keyword evidence="6" id="KW-0812">Transmembrane</keyword>
<dbReference type="PANTHER" id="PTHR46151">
    <property type="entry name" value="NEP1-INTERACTING PROTEIN-LIKE 2"/>
    <property type="match status" value="1"/>
</dbReference>
<dbReference type="Gramene" id="KJB62785">
    <property type="protein sequence ID" value="KJB62785"/>
    <property type="gene ID" value="B456_009G438200"/>
</dbReference>
<evidence type="ECO:0000256" key="3">
    <source>
        <dbReference type="ARBA" id="ARBA00022771"/>
    </source>
</evidence>
<keyword evidence="5 6" id="KW-0472">Membrane</keyword>
<evidence type="ECO:0000256" key="2">
    <source>
        <dbReference type="ARBA" id="ARBA00022723"/>
    </source>
</evidence>
<protein>
    <submittedName>
        <fullName evidence="7">Uncharacterized protein</fullName>
    </submittedName>
</protein>
<keyword evidence="3" id="KW-0863">Zinc-finger</keyword>
<dbReference type="GO" id="GO:0008270">
    <property type="term" value="F:zinc ion binding"/>
    <property type="evidence" value="ECO:0007669"/>
    <property type="project" value="UniProtKB-KW"/>
</dbReference>
<reference evidence="7 8" key="1">
    <citation type="journal article" date="2012" name="Nature">
        <title>Repeated polyploidization of Gossypium genomes and the evolution of spinnable cotton fibres.</title>
        <authorList>
            <person name="Paterson A.H."/>
            <person name="Wendel J.F."/>
            <person name="Gundlach H."/>
            <person name="Guo H."/>
            <person name="Jenkins J."/>
            <person name="Jin D."/>
            <person name="Llewellyn D."/>
            <person name="Showmaker K.C."/>
            <person name="Shu S."/>
            <person name="Udall J."/>
            <person name="Yoo M.J."/>
            <person name="Byers R."/>
            <person name="Chen W."/>
            <person name="Doron-Faigenboim A."/>
            <person name="Duke M.V."/>
            <person name="Gong L."/>
            <person name="Grimwood J."/>
            <person name="Grover C."/>
            <person name="Grupp K."/>
            <person name="Hu G."/>
            <person name="Lee T.H."/>
            <person name="Li J."/>
            <person name="Lin L."/>
            <person name="Liu T."/>
            <person name="Marler B.S."/>
            <person name="Page J.T."/>
            <person name="Roberts A.W."/>
            <person name="Romanel E."/>
            <person name="Sanders W.S."/>
            <person name="Szadkowski E."/>
            <person name="Tan X."/>
            <person name="Tang H."/>
            <person name="Xu C."/>
            <person name="Wang J."/>
            <person name="Wang Z."/>
            <person name="Zhang D."/>
            <person name="Zhang L."/>
            <person name="Ashrafi H."/>
            <person name="Bedon F."/>
            <person name="Bowers J.E."/>
            <person name="Brubaker C.L."/>
            <person name="Chee P.W."/>
            <person name="Das S."/>
            <person name="Gingle A.R."/>
            <person name="Haigler C.H."/>
            <person name="Harker D."/>
            <person name="Hoffmann L.V."/>
            <person name="Hovav R."/>
            <person name="Jones D.C."/>
            <person name="Lemke C."/>
            <person name="Mansoor S."/>
            <person name="ur Rahman M."/>
            <person name="Rainville L.N."/>
            <person name="Rambani A."/>
            <person name="Reddy U.K."/>
            <person name="Rong J.K."/>
            <person name="Saranga Y."/>
            <person name="Scheffler B.E."/>
            <person name="Scheffler J.A."/>
            <person name="Stelly D.M."/>
            <person name="Triplett B.A."/>
            <person name="Van Deynze A."/>
            <person name="Vaslin M.F."/>
            <person name="Waghmare V.N."/>
            <person name="Walford S.A."/>
            <person name="Wright R.J."/>
            <person name="Zaki E.A."/>
            <person name="Zhang T."/>
            <person name="Dennis E.S."/>
            <person name="Mayer K.F."/>
            <person name="Peterson D.G."/>
            <person name="Rokhsar D.S."/>
            <person name="Wang X."/>
            <person name="Schmutz J."/>
        </authorList>
    </citation>
    <scope>NUCLEOTIDE SEQUENCE [LARGE SCALE GENOMIC DNA]</scope>
</reference>